<gene>
    <name evidence="1" type="ORF">NDU88_001922</name>
</gene>
<organism evidence="1 2">
    <name type="scientific">Pleurodeles waltl</name>
    <name type="common">Iberian ribbed newt</name>
    <dbReference type="NCBI Taxonomy" id="8319"/>
    <lineage>
        <taxon>Eukaryota</taxon>
        <taxon>Metazoa</taxon>
        <taxon>Chordata</taxon>
        <taxon>Craniata</taxon>
        <taxon>Vertebrata</taxon>
        <taxon>Euteleostomi</taxon>
        <taxon>Amphibia</taxon>
        <taxon>Batrachia</taxon>
        <taxon>Caudata</taxon>
        <taxon>Salamandroidea</taxon>
        <taxon>Salamandridae</taxon>
        <taxon>Pleurodelinae</taxon>
        <taxon>Pleurodeles</taxon>
    </lineage>
</organism>
<dbReference type="AlphaFoldDB" id="A0AAV7QA75"/>
<dbReference type="EMBL" id="JANPWB010000010">
    <property type="protein sequence ID" value="KAJ1135483.1"/>
    <property type="molecule type" value="Genomic_DNA"/>
</dbReference>
<proteinExistence type="predicted"/>
<comment type="caution">
    <text evidence="1">The sequence shown here is derived from an EMBL/GenBank/DDBJ whole genome shotgun (WGS) entry which is preliminary data.</text>
</comment>
<reference evidence="1" key="1">
    <citation type="journal article" date="2022" name="bioRxiv">
        <title>Sequencing and chromosome-scale assembly of the giantPleurodeles waltlgenome.</title>
        <authorList>
            <person name="Brown T."/>
            <person name="Elewa A."/>
            <person name="Iarovenko S."/>
            <person name="Subramanian E."/>
            <person name="Araus A.J."/>
            <person name="Petzold A."/>
            <person name="Susuki M."/>
            <person name="Suzuki K.-i.T."/>
            <person name="Hayashi T."/>
            <person name="Toyoda A."/>
            <person name="Oliveira C."/>
            <person name="Osipova E."/>
            <person name="Leigh N.D."/>
            <person name="Simon A."/>
            <person name="Yun M.H."/>
        </authorList>
    </citation>
    <scope>NUCLEOTIDE SEQUENCE</scope>
    <source>
        <strain evidence="1">20211129_DDA</strain>
        <tissue evidence="1">Liver</tissue>
    </source>
</reference>
<sequence>MPGDMQFPGAYCNLLQSAVPDRTLAFQLGPGGAAPWLAIPEWGWRDLLPGCDGVRATQRRGEPGEVRRPEACG</sequence>
<name>A0AAV7QA75_PLEWA</name>
<evidence type="ECO:0000313" key="1">
    <source>
        <dbReference type="EMBL" id="KAJ1135483.1"/>
    </source>
</evidence>
<accession>A0AAV7QA75</accession>
<evidence type="ECO:0000313" key="2">
    <source>
        <dbReference type="Proteomes" id="UP001066276"/>
    </source>
</evidence>
<protein>
    <submittedName>
        <fullName evidence="1">Uncharacterized protein</fullName>
    </submittedName>
</protein>
<keyword evidence="2" id="KW-1185">Reference proteome</keyword>
<dbReference type="Proteomes" id="UP001066276">
    <property type="component" value="Chromosome 6"/>
</dbReference>